<keyword evidence="2" id="KW-0812">Transmembrane</keyword>
<proteinExistence type="predicted"/>
<evidence type="ECO:0000256" key="1">
    <source>
        <dbReference type="SAM" id="MobiDB-lite"/>
    </source>
</evidence>
<dbReference type="KEGG" id="asun:KG104_06275"/>
<dbReference type="Pfam" id="PF01476">
    <property type="entry name" value="LysM"/>
    <property type="match status" value="1"/>
</dbReference>
<keyword evidence="5" id="KW-1185">Reference proteome</keyword>
<keyword evidence="2" id="KW-1133">Transmembrane helix</keyword>
<keyword evidence="2" id="KW-0472">Membrane</keyword>
<feature type="compositionally biased region" description="Low complexity" evidence="1">
    <location>
        <begin position="11"/>
        <end position="36"/>
    </location>
</feature>
<evidence type="ECO:0000313" key="4">
    <source>
        <dbReference type="EMBL" id="QWQ37348.1"/>
    </source>
</evidence>
<name>A0A975S7P8_9MICC</name>
<organism evidence="4 5">
    <name type="scientific">Arthrobacter sunyaminii</name>
    <dbReference type="NCBI Taxonomy" id="2816859"/>
    <lineage>
        <taxon>Bacteria</taxon>
        <taxon>Bacillati</taxon>
        <taxon>Actinomycetota</taxon>
        <taxon>Actinomycetes</taxon>
        <taxon>Micrococcales</taxon>
        <taxon>Micrococcaceae</taxon>
        <taxon>Arthrobacter</taxon>
    </lineage>
</organism>
<gene>
    <name evidence="4" type="ORF">KG104_06275</name>
</gene>
<sequence>MTTQTVPTARTADSSHTAASIHTAASKTAASNTSPSQHLDSRPSNPSLPVKTNSLHLTRRGRLVFIGLPLMLAAAAALIVLGFFTAPAMASSGGPDVTRTVQVSVAAGESLWGLAQEFAPERDPRDVMEDIMELNNLTESRLIVGAQLYIPVER</sequence>
<dbReference type="AlphaFoldDB" id="A0A975S7P8"/>
<dbReference type="Proteomes" id="UP000680588">
    <property type="component" value="Chromosome"/>
</dbReference>
<dbReference type="Gene3D" id="3.10.350.10">
    <property type="entry name" value="LysM domain"/>
    <property type="match status" value="1"/>
</dbReference>
<feature type="domain" description="LysM" evidence="3">
    <location>
        <begin position="102"/>
        <end position="151"/>
    </location>
</feature>
<dbReference type="InterPro" id="IPR036779">
    <property type="entry name" value="LysM_dom_sf"/>
</dbReference>
<feature type="compositionally biased region" description="Polar residues" evidence="1">
    <location>
        <begin position="42"/>
        <end position="52"/>
    </location>
</feature>
<evidence type="ECO:0000256" key="2">
    <source>
        <dbReference type="SAM" id="Phobius"/>
    </source>
</evidence>
<dbReference type="SMART" id="SM00257">
    <property type="entry name" value="LysM"/>
    <property type="match status" value="1"/>
</dbReference>
<dbReference type="EMBL" id="CP076456">
    <property type="protein sequence ID" value="QWQ37348.1"/>
    <property type="molecule type" value="Genomic_DNA"/>
</dbReference>
<feature type="transmembrane region" description="Helical" evidence="2">
    <location>
        <begin position="63"/>
        <end position="84"/>
    </location>
</feature>
<evidence type="ECO:0000259" key="3">
    <source>
        <dbReference type="SMART" id="SM00257"/>
    </source>
</evidence>
<dbReference type="InterPro" id="IPR018392">
    <property type="entry name" value="LysM"/>
</dbReference>
<accession>A0A975S7P8</accession>
<protein>
    <submittedName>
        <fullName evidence="4">LysM peptidoglycan-binding domain-containing protein</fullName>
    </submittedName>
</protein>
<feature type="region of interest" description="Disordered" evidence="1">
    <location>
        <begin position="1"/>
        <end position="52"/>
    </location>
</feature>
<evidence type="ECO:0000313" key="5">
    <source>
        <dbReference type="Proteomes" id="UP000680588"/>
    </source>
</evidence>
<reference evidence="4" key="1">
    <citation type="submission" date="2021-06" db="EMBL/GenBank/DDBJ databases">
        <title>Novel species in genus Arthrobacter.</title>
        <authorList>
            <person name="Zhang G."/>
        </authorList>
    </citation>
    <scope>NUCLEOTIDE SEQUENCE</scope>
    <source>
        <strain evidence="4">Zg-ZUI122</strain>
    </source>
</reference>